<name>A0A7S3MJH5_9SPIT</name>
<sequence>MLGAAAAAAMEWVEADEPDQTTIFDDDTKEVSYAIWVEAGTPTDGDEGWYQRGHGVTAGETYELPTTNGGEGTQFAVTSMFIVYADEDVDEDDETVTAAIQSAYNIAFEVEEEADTWASVAITQADYIGTTLLSGTDPLFDDTTTDATDYAWTVESNAEAYNSDSDPTVMPDTYVYRLMPADGTDGSDVRITLGNGYTLVADSSAYETSVTPSDITYAAVEGDTTNYDELTGTWAAASSLTVAASAAFAASLLF</sequence>
<gene>
    <name evidence="1" type="ORF">FEHR0123_LOCUS3355</name>
</gene>
<protein>
    <submittedName>
        <fullName evidence="1">Uncharacterized protein</fullName>
    </submittedName>
</protein>
<proteinExistence type="predicted"/>
<reference evidence="1" key="1">
    <citation type="submission" date="2021-01" db="EMBL/GenBank/DDBJ databases">
        <authorList>
            <person name="Corre E."/>
            <person name="Pelletier E."/>
            <person name="Niang G."/>
            <person name="Scheremetjew M."/>
            <person name="Finn R."/>
            <person name="Kale V."/>
            <person name="Holt S."/>
            <person name="Cochrane G."/>
            <person name="Meng A."/>
            <person name="Brown T."/>
            <person name="Cohen L."/>
        </authorList>
    </citation>
    <scope>NUCLEOTIDE SEQUENCE</scope>
    <source>
        <strain evidence="1">Fehren 1</strain>
    </source>
</reference>
<accession>A0A7S3MJH5</accession>
<dbReference type="AlphaFoldDB" id="A0A7S3MJH5"/>
<evidence type="ECO:0000313" key="1">
    <source>
        <dbReference type="EMBL" id="CAE0308446.1"/>
    </source>
</evidence>
<dbReference type="EMBL" id="HBIE01010970">
    <property type="protein sequence ID" value="CAE0308446.1"/>
    <property type="molecule type" value="Transcribed_RNA"/>
</dbReference>
<organism evidence="1">
    <name type="scientific">Favella ehrenbergii</name>
    <dbReference type="NCBI Taxonomy" id="182087"/>
    <lineage>
        <taxon>Eukaryota</taxon>
        <taxon>Sar</taxon>
        <taxon>Alveolata</taxon>
        <taxon>Ciliophora</taxon>
        <taxon>Intramacronucleata</taxon>
        <taxon>Spirotrichea</taxon>
        <taxon>Choreotrichia</taxon>
        <taxon>Tintinnida</taxon>
        <taxon>Xystonellidae</taxon>
        <taxon>Favella</taxon>
    </lineage>
</organism>